<feature type="domain" description="Rad50/SbcC-type AAA" evidence="1">
    <location>
        <begin position="6"/>
        <end position="206"/>
    </location>
</feature>
<dbReference type="GO" id="GO:0016887">
    <property type="term" value="F:ATP hydrolysis activity"/>
    <property type="evidence" value="ECO:0007669"/>
    <property type="project" value="InterPro"/>
</dbReference>
<accession>A0A4R1XZ67</accession>
<dbReference type="AlphaFoldDB" id="A0A4R1XZ67"/>
<dbReference type="SUPFAM" id="SSF52540">
    <property type="entry name" value="P-loop containing nucleoside triphosphate hydrolases"/>
    <property type="match status" value="1"/>
</dbReference>
<dbReference type="Gene3D" id="3.40.50.300">
    <property type="entry name" value="P-loop containing nucleotide triphosphate hydrolases"/>
    <property type="match status" value="1"/>
</dbReference>
<dbReference type="GO" id="GO:0005524">
    <property type="term" value="F:ATP binding"/>
    <property type="evidence" value="ECO:0007669"/>
    <property type="project" value="UniProtKB-KW"/>
</dbReference>
<keyword evidence="2" id="KW-0547">Nucleotide-binding</keyword>
<dbReference type="EMBL" id="SLVJ01000003">
    <property type="protein sequence ID" value="TCM69139.1"/>
    <property type="molecule type" value="Genomic_DNA"/>
</dbReference>
<comment type="caution">
    <text evidence="2">The sequence shown here is derived from an EMBL/GenBank/DDBJ whole genome shotgun (WGS) entry which is preliminary data.</text>
</comment>
<keyword evidence="3" id="KW-1185">Reference proteome</keyword>
<dbReference type="InterPro" id="IPR027417">
    <property type="entry name" value="P-loop_NTPase"/>
</dbReference>
<protein>
    <submittedName>
        <fullName evidence="2">Putative ATP-binding protein involved in virulence</fullName>
    </submittedName>
</protein>
<dbReference type="GO" id="GO:0000731">
    <property type="term" value="P:DNA synthesis involved in DNA repair"/>
    <property type="evidence" value="ECO:0007669"/>
    <property type="project" value="TreeGrafter"/>
</dbReference>
<evidence type="ECO:0000313" key="3">
    <source>
        <dbReference type="Proteomes" id="UP000294963"/>
    </source>
</evidence>
<dbReference type="Pfam" id="PF13476">
    <property type="entry name" value="AAA_23"/>
    <property type="match status" value="1"/>
</dbReference>
<dbReference type="InterPro" id="IPR038729">
    <property type="entry name" value="Rad50/SbcC_AAA"/>
</dbReference>
<name>A0A4R1XZ67_ACICA</name>
<sequence>MKINAIQLKNTQHFSDLKIDFQTTTHSVTVILGDQASGKTTIIKNIYQALTWFSARFKDLRSAGVVMLDQEVMQQRNQSKIEISIEIPSEIGVLPESSTAASQVQNQCQWQLYKTLSASGIGISRVETAQLEQCVGLYLRAYKNDPLQGLPLIAYYPTERFIHEVNLLSKNNPSVFQHHAAYENAAIPLTTFARFFEWLREVSDIENAQASQLYQQLMANEPSTVDELVEDIARHQAQSNQAPQFPDALMQIRTQQMLPYLTALKSSLSTVIPEISDLFIEYQPKLQLMVCYKNQICGFQQLSSSIRTWVALVGDVVRRLCLLNPMSLYPCQEGDGILMIDQIDLGLDPDHVAVILKRLQRAFPQLQIIATGQSLELMDNDDEYQYLKLSNKTLQPMQCQKLWQHYDHVYSGMRPNHSAEAQQSDSMSEQSKAQVIFEQIQQLNEVEQHELQRLIQADDDPSHQVSSC</sequence>
<proteinExistence type="predicted"/>
<dbReference type="PANTHER" id="PTHR32182:SF23">
    <property type="entry name" value="ATP BINDING PROTEIN"/>
    <property type="match status" value="1"/>
</dbReference>
<dbReference type="PANTHER" id="PTHR32182">
    <property type="entry name" value="DNA REPLICATION AND REPAIR PROTEIN RECF"/>
    <property type="match status" value="1"/>
</dbReference>
<dbReference type="Proteomes" id="UP000294963">
    <property type="component" value="Unassembled WGS sequence"/>
</dbReference>
<gene>
    <name evidence="2" type="ORF">EC844_10384</name>
</gene>
<keyword evidence="2" id="KW-0067">ATP-binding</keyword>
<dbReference type="OrthoDB" id="9815944at2"/>
<organism evidence="2 3">
    <name type="scientific">Acinetobacter calcoaceticus</name>
    <dbReference type="NCBI Taxonomy" id="471"/>
    <lineage>
        <taxon>Bacteria</taxon>
        <taxon>Pseudomonadati</taxon>
        <taxon>Pseudomonadota</taxon>
        <taxon>Gammaproteobacteria</taxon>
        <taxon>Moraxellales</taxon>
        <taxon>Moraxellaceae</taxon>
        <taxon>Acinetobacter</taxon>
        <taxon>Acinetobacter calcoaceticus/baumannii complex</taxon>
    </lineage>
</organism>
<reference evidence="2 3" key="1">
    <citation type="submission" date="2019-03" db="EMBL/GenBank/DDBJ databases">
        <title>Genomic analyses of the natural microbiome of Caenorhabditis elegans.</title>
        <authorList>
            <person name="Samuel B."/>
        </authorList>
    </citation>
    <scope>NUCLEOTIDE SEQUENCE [LARGE SCALE GENOMIC DNA]</scope>
    <source>
        <strain evidence="2 3">JUb89</strain>
    </source>
</reference>
<dbReference type="GO" id="GO:0006302">
    <property type="term" value="P:double-strand break repair"/>
    <property type="evidence" value="ECO:0007669"/>
    <property type="project" value="InterPro"/>
</dbReference>
<evidence type="ECO:0000313" key="2">
    <source>
        <dbReference type="EMBL" id="TCM69139.1"/>
    </source>
</evidence>
<evidence type="ECO:0000259" key="1">
    <source>
        <dbReference type="Pfam" id="PF13476"/>
    </source>
</evidence>